<dbReference type="Proteomes" id="UP000245911">
    <property type="component" value="Unassembled WGS sequence"/>
</dbReference>
<dbReference type="AlphaFoldDB" id="A0A2T8HZJ9"/>
<keyword evidence="3" id="KW-1133">Transmembrane helix</keyword>
<sequence length="252" mass="28629">MGDQSPWSYSAGEPYALPQPTLYDTHFDAPAPHEVVVPVPLAPDELPQLQSRYARLGKRLFDITLALIALFLTLPVLVMLAAALWIEGGNPFYAQERLGLHGKRFRMWKLRTMVPDAEDRLDEYLDADPDLRAEWELTQKLKSDPRITPVGRLLRKTSMDELPQILNVLAGDMSLVGPRPMLPDQMPLYRYPQAYLGVRPGITGLWQVTARNAESFDLRAVLDLRYAQRLGFWRDVRIMAATFGAIWHATGY</sequence>
<dbReference type="OrthoDB" id="9808602at2"/>
<keyword evidence="2" id="KW-0270">Exopolysaccharide synthesis</keyword>
<dbReference type="EMBL" id="QDKM01000001">
    <property type="protein sequence ID" value="PVH30821.1"/>
    <property type="molecule type" value="Genomic_DNA"/>
</dbReference>
<keyword evidence="5" id="KW-0808">Transferase</keyword>
<gene>
    <name evidence="5" type="ORF">DDE20_02590</name>
</gene>
<dbReference type="Pfam" id="PF02397">
    <property type="entry name" value="Bac_transf"/>
    <property type="match status" value="1"/>
</dbReference>
<dbReference type="PANTHER" id="PTHR30576">
    <property type="entry name" value="COLANIC BIOSYNTHESIS UDP-GLUCOSE LIPID CARRIER TRANSFERASE"/>
    <property type="match status" value="1"/>
</dbReference>
<dbReference type="InterPro" id="IPR003362">
    <property type="entry name" value="Bact_transf"/>
</dbReference>
<evidence type="ECO:0000313" key="5">
    <source>
        <dbReference type="EMBL" id="PVH30821.1"/>
    </source>
</evidence>
<evidence type="ECO:0000256" key="3">
    <source>
        <dbReference type="SAM" id="Phobius"/>
    </source>
</evidence>
<evidence type="ECO:0000259" key="4">
    <source>
        <dbReference type="Pfam" id="PF02397"/>
    </source>
</evidence>
<evidence type="ECO:0000313" key="6">
    <source>
        <dbReference type="Proteomes" id="UP000245911"/>
    </source>
</evidence>
<dbReference type="GO" id="GO:0016780">
    <property type="term" value="F:phosphotransferase activity, for other substituted phosphate groups"/>
    <property type="evidence" value="ECO:0007669"/>
    <property type="project" value="TreeGrafter"/>
</dbReference>
<dbReference type="PANTHER" id="PTHR30576:SF0">
    <property type="entry name" value="UNDECAPRENYL-PHOSPHATE N-ACETYLGALACTOSAMINYL 1-PHOSPHATE TRANSFERASE-RELATED"/>
    <property type="match status" value="1"/>
</dbReference>
<feature type="domain" description="Bacterial sugar transferase" evidence="4">
    <location>
        <begin position="58"/>
        <end position="246"/>
    </location>
</feature>
<comment type="similarity">
    <text evidence="1">Belongs to the bacterial sugar transferase family.</text>
</comment>
<reference evidence="5 6" key="1">
    <citation type="submission" date="2018-04" db="EMBL/GenBank/DDBJ databases">
        <title>Pararhodobacter oceanense sp. nov., isolated from marine intertidal sediment.</title>
        <authorList>
            <person name="Wang X.-L."/>
            <person name="Du Z.-J."/>
        </authorList>
    </citation>
    <scope>NUCLEOTIDE SEQUENCE [LARGE SCALE GENOMIC DNA]</scope>
    <source>
        <strain evidence="5 6">AM505</strain>
    </source>
</reference>
<protein>
    <submittedName>
        <fullName evidence="5">Sugar transferase</fullName>
    </submittedName>
</protein>
<evidence type="ECO:0000256" key="2">
    <source>
        <dbReference type="ARBA" id="ARBA00023169"/>
    </source>
</evidence>
<evidence type="ECO:0000256" key="1">
    <source>
        <dbReference type="ARBA" id="ARBA00006464"/>
    </source>
</evidence>
<keyword evidence="3" id="KW-0472">Membrane</keyword>
<accession>A0A2T8HZJ9</accession>
<keyword evidence="6" id="KW-1185">Reference proteome</keyword>
<keyword evidence="3" id="KW-0812">Transmembrane</keyword>
<proteinExistence type="inferred from homology"/>
<comment type="caution">
    <text evidence="5">The sequence shown here is derived from an EMBL/GenBank/DDBJ whole genome shotgun (WGS) entry which is preliminary data.</text>
</comment>
<feature type="transmembrane region" description="Helical" evidence="3">
    <location>
        <begin position="60"/>
        <end position="86"/>
    </location>
</feature>
<name>A0A2T8HZJ9_9RHOB</name>
<organism evidence="5 6">
    <name type="scientific">Pararhodobacter oceanensis</name>
    <dbReference type="NCBI Taxonomy" id="2172121"/>
    <lineage>
        <taxon>Bacteria</taxon>
        <taxon>Pseudomonadati</taxon>
        <taxon>Pseudomonadota</taxon>
        <taxon>Alphaproteobacteria</taxon>
        <taxon>Rhodobacterales</taxon>
        <taxon>Paracoccaceae</taxon>
        <taxon>Pararhodobacter</taxon>
    </lineage>
</organism>
<dbReference type="GO" id="GO:0000271">
    <property type="term" value="P:polysaccharide biosynthetic process"/>
    <property type="evidence" value="ECO:0007669"/>
    <property type="project" value="UniProtKB-KW"/>
</dbReference>